<evidence type="ECO:0000256" key="2">
    <source>
        <dbReference type="ARBA" id="ARBA00022837"/>
    </source>
</evidence>
<dbReference type="EMBL" id="BMAT01000848">
    <property type="protein sequence ID" value="GFR74442.1"/>
    <property type="molecule type" value="Genomic_DNA"/>
</dbReference>
<dbReference type="GO" id="GO:0005509">
    <property type="term" value="F:calcium ion binding"/>
    <property type="evidence" value="ECO:0007669"/>
    <property type="project" value="InterPro"/>
</dbReference>
<reference evidence="6 7" key="1">
    <citation type="journal article" date="2021" name="Elife">
        <title>Chloroplast acquisition without the gene transfer in kleptoplastic sea slugs, Plakobranchus ocellatus.</title>
        <authorList>
            <person name="Maeda T."/>
            <person name="Takahashi S."/>
            <person name="Yoshida T."/>
            <person name="Shimamura S."/>
            <person name="Takaki Y."/>
            <person name="Nagai Y."/>
            <person name="Toyoda A."/>
            <person name="Suzuki Y."/>
            <person name="Arimoto A."/>
            <person name="Ishii H."/>
            <person name="Satoh N."/>
            <person name="Nishiyama T."/>
            <person name="Hasebe M."/>
            <person name="Maruyama T."/>
            <person name="Minagawa J."/>
            <person name="Obokata J."/>
            <person name="Shigenobu S."/>
        </authorList>
    </citation>
    <scope>NUCLEOTIDE SEQUENCE [LARGE SCALE GENOMIC DNA]</scope>
</reference>
<accession>A0AAV4FMA0</accession>
<evidence type="ECO:0000313" key="6">
    <source>
        <dbReference type="EMBL" id="GFR74442.1"/>
    </source>
</evidence>
<feature type="domain" description="EF-hand" evidence="5">
    <location>
        <begin position="106"/>
        <end position="141"/>
    </location>
</feature>
<dbReference type="AlphaFoldDB" id="A0AAV4FMA0"/>
<name>A0AAV4FMA0_9GAST</name>
<keyword evidence="7" id="KW-1185">Reference proteome</keyword>
<evidence type="ECO:0000313" key="7">
    <source>
        <dbReference type="Proteomes" id="UP000762676"/>
    </source>
</evidence>
<keyword evidence="3" id="KW-0514">Muscle protein</keyword>
<dbReference type="CDD" id="cd00051">
    <property type="entry name" value="EFh"/>
    <property type="match status" value="1"/>
</dbReference>
<dbReference type="InterPro" id="IPR011992">
    <property type="entry name" value="EF-hand-dom_pair"/>
</dbReference>
<feature type="domain" description="EF-hand" evidence="5">
    <location>
        <begin position="142"/>
        <end position="175"/>
    </location>
</feature>
<evidence type="ECO:0000256" key="3">
    <source>
        <dbReference type="ARBA" id="ARBA00023179"/>
    </source>
</evidence>
<dbReference type="PROSITE" id="PS00018">
    <property type="entry name" value="EF_HAND_1"/>
    <property type="match status" value="4"/>
</dbReference>
<comment type="caution">
    <text evidence="6">The sequence shown here is derived from an EMBL/GenBank/DDBJ whole genome shotgun (WGS) entry which is preliminary data.</text>
</comment>
<dbReference type="InterPro" id="IPR002048">
    <property type="entry name" value="EF_hand_dom"/>
</dbReference>
<dbReference type="InterPro" id="IPR018247">
    <property type="entry name" value="EF_Hand_1_Ca_BS"/>
</dbReference>
<dbReference type="PANTHER" id="PTHR23050">
    <property type="entry name" value="CALCIUM BINDING PROTEIN"/>
    <property type="match status" value="1"/>
</dbReference>
<evidence type="ECO:0000259" key="5">
    <source>
        <dbReference type="PROSITE" id="PS50222"/>
    </source>
</evidence>
<feature type="domain" description="EF-hand" evidence="5">
    <location>
        <begin position="65"/>
        <end position="100"/>
    </location>
</feature>
<dbReference type="SUPFAM" id="SSF47473">
    <property type="entry name" value="EF-hand"/>
    <property type="match status" value="1"/>
</dbReference>
<proteinExistence type="predicted"/>
<sequence>MRGKDIAMLEQSRLPNPSCEDDKKDISDEERKEIREAFEILDEDGDGKLSLCEMRTLLQSQFMTFTDAQANALLAELDTDKSGTIEYDEFEKYVIDNGLSKPTPEEFGSEMKEAFEMFDTDNNGFIDADEFKTFMMTLGDQMSEEQVSEMMKEVDTNGDGKIDYKEFCTHMMKSM</sequence>
<dbReference type="SMART" id="SM00054">
    <property type="entry name" value="EFh"/>
    <property type="match status" value="4"/>
</dbReference>
<dbReference type="Gene3D" id="1.10.238.10">
    <property type="entry name" value="EF-hand"/>
    <property type="match status" value="2"/>
</dbReference>
<dbReference type="FunFam" id="1.10.238.10:FF:000001">
    <property type="entry name" value="Calmodulin 1"/>
    <property type="match status" value="1"/>
</dbReference>
<feature type="region of interest" description="Disordered" evidence="4">
    <location>
        <begin position="1"/>
        <end position="27"/>
    </location>
</feature>
<keyword evidence="2" id="KW-0106">Calcium</keyword>
<organism evidence="6 7">
    <name type="scientific">Elysia marginata</name>
    <dbReference type="NCBI Taxonomy" id="1093978"/>
    <lineage>
        <taxon>Eukaryota</taxon>
        <taxon>Metazoa</taxon>
        <taxon>Spiralia</taxon>
        <taxon>Lophotrochozoa</taxon>
        <taxon>Mollusca</taxon>
        <taxon>Gastropoda</taxon>
        <taxon>Heterobranchia</taxon>
        <taxon>Euthyneura</taxon>
        <taxon>Panpulmonata</taxon>
        <taxon>Sacoglossa</taxon>
        <taxon>Placobranchoidea</taxon>
        <taxon>Plakobranchidae</taxon>
        <taxon>Elysia</taxon>
    </lineage>
</organism>
<keyword evidence="1" id="KW-0677">Repeat</keyword>
<dbReference type="Pfam" id="PF13499">
    <property type="entry name" value="EF-hand_7"/>
    <property type="match status" value="2"/>
</dbReference>
<feature type="domain" description="EF-hand" evidence="5">
    <location>
        <begin position="29"/>
        <end position="64"/>
    </location>
</feature>
<evidence type="ECO:0000256" key="1">
    <source>
        <dbReference type="ARBA" id="ARBA00022737"/>
    </source>
</evidence>
<evidence type="ECO:0000256" key="4">
    <source>
        <dbReference type="SAM" id="MobiDB-lite"/>
    </source>
</evidence>
<dbReference type="PROSITE" id="PS50222">
    <property type="entry name" value="EF_HAND_2"/>
    <property type="match status" value="4"/>
</dbReference>
<dbReference type="Proteomes" id="UP000762676">
    <property type="component" value="Unassembled WGS sequence"/>
</dbReference>
<gene>
    <name evidence="6" type="ORF">ElyMa_000430400</name>
</gene>
<dbReference type="InterPro" id="IPR050145">
    <property type="entry name" value="Centrin_CML-like"/>
</dbReference>
<protein>
    <submittedName>
        <fullName evidence="6">Calmodulin</fullName>
    </submittedName>
</protein>